<protein>
    <submittedName>
        <fullName evidence="9">Cytochrome c556</fullName>
    </submittedName>
</protein>
<feature type="binding site" description="axial binding residue" evidence="6">
    <location>
        <position position="147"/>
    </location>
    <ligand>
        <name>heme c</name>
        <dbReference type="ChEBI" id="CHEBI:61717"/>
    </ligand>
    <ligandPart>
        <name>Fe</name>
        <dbReference type="ChEBI" id="CHEBI:18248"/>
    </ligandPart>
</feature>
<dbReference type="GO" id="GO:0009055">
    <property type="term" value="F:electron transfer activity"/>
    <property type="evidence" value="ECO:0007669"/>
    <property type="project" value="InterPro"/>
</dbReference>
<evidence type="ECO:0000256" key="3">
    <source>
        <dbReference type="ARBA" id="ARBA00022723"/>
    </source>
</evidence>
<evidence type="ECO:0000256" key="4">
    <source>
        <dbReference type="ARBA" id="ARBA00022982"/>
    </source>
</evidence>
<comment type="PTM">
    <text evidence="7">Binds 1 heme group per subunit.</text>
</comment>
<evidence type="ECO:0000256" key="7">
    <source>
        <dbReference type="PIRSR" id="PIRSR000027-2"/>
    </source>
</evidence>
<feature type="chain" id="PRO_5011639067" evidence="8">
    <location>
        <begin position="24"/>
        <end position="153"/>
    </location>
</feature>
<keyword evidence="2 7" id="KW-0349">Heme</keyword>
<accession>A0A1H3X159</accession>
<dbReference type="Pfam" id="PF01322">
    <property type="entry name" value="Cytochrom_C_2"/>
    <property type="match status" value="1"/>
</dbReference>
<name>A0A1H3X159_ALKAM</name>
<dbReference type="PIRSF" id="PIRSF000027">
    <property type="entry name" value="Cytc_c_prime"/>
    <property type="match status" value="1"/>
</dbReference>
<dbReference type="Gene3D" id="1.20.120.10">
    <property type="entry name" value="Cytochrome c/b562"/>
    <property type="match status" value="1"/>
</dbReference>
<dbReference type="SUPFAM" id="SSF47175">
    <property type="entry name" value="Cytochromes"/>
    <property type="match status" value="1"/>
</dbReference>
<proteinExistence type="predicted"/>
<evidence type="ECO:0000313" key="10">
    <source>
        <dbReference type="Proteomes" id="UP000198773"/>
    </source>
</evidence>
<dbReference type="EMBL" id="FNRM01000001">
    <property type="protein sequence ID" value="SDZ93127.1"/>
    <property type="molecule type" value="Genomic_DNA"/>
</dbReference>
<dbReference type="InterPro" id="IPR002321">
    <property type="entry name" value="Cyt_c_II"/>
</dbReference>
<dbReference type="AlphaFoldDB" id="A0A1H3X159"/>
<evidence type="ECO:0000256" key="1">
    <source>
        <dbReference type="ARBA" id="ARBA00022448"/>
    </source>
</evidence>
<feature type="binding site" description="covalent" evidence="7">
    <location>
        <position position="146"/>
    </location>
    <ligand>
        <name>heme c</name>
        <dbReference type="ChEBI" id="CHEBI:61717"/>
    </ligand>
</feature>
<dbReference type="PROSITE" id="PS51009">
    <property type="entry name" value="CYTCII"/>
    <property type="match status" value="1"/>
</dbReference>
<dbReference type="GO" id="GO:0020037">
    <property type="term" value="F:heme binding"/>
    <property type="evidence" value="ECO:0007669"/>
    <property type="project" value="InterPro"/>
</dbReference>
<sequence>MKKALISIALLCSGVLLSQGAQANAFVNGEDAVSYRQAAFQTIRFNLVDINDMFRGNVPYDLERVQRRAEALATLTQLPWEAFNIPGADHASGKVKAALWQNLEDFNQRGEKFAADAAALHEAAQGGDRRAIQGAFREFANNCKACHDNYRAD</sequence>
<dbReference type="Proteomes" id="UP000198773">
    <property type="component" value="Unassembled WGS sequence"/>
</dbReference>
<dbReference type="GO" id="GO:0005506">
    <property type="term" value="F:iron ion binding"/>
    <property type="evidence" value="ECO:0007669"/>
    <property type="project" value="InterPro"/>
</dbReference>
<organism evidence="9 10">
    <name type="scientific">Alkalimonas amylolytica</name>
    <dbReference type="NCBI Taxonomy" id="152573"/>
    <lineage>
        <taxon>Bacteria</taxon>
        <taxon>Pseudomonadati</taxon>
        <taxon>Pseudomonadota</taxon>
        <taxon>Gammaproteobacteria</taxon>
        <taxon>Alkalimonas</taxon>
    </lineage>
</organism>
<dbReference type="InterPro" id="IPR012127">
    <property type="entry name" value="Cyt_c_prime"/>
</dbReference>
<keyword evidence="4" id="KW-0249">Electron transport</keyword>
<reference evidence="9 10" key="1">
    <citation type="submission" date="2016-10" db="EMBL/GenBank/DDBJ databases">
        <authorList>
            <person name="de Groot N.N."/>
        </authorList>
    </citation>
    <scope>NUCLEOTIDE SEQUENCE [LARGE SCALE GENOMIC DNA]</scope>
    <source>
        <strain evidence="9 10">CGMCC 1.3430</strain>
    </source>
</reference>
<dbReference type="GO" id="GO:0022900">
    <property type="term" value="P:electron transport chain"/>
    <property type="evidence" value="ECO:0007669"/>
    <property type="project" value="InterPro"/>
</dbReference>
<keyword evidence="5 6" id="KW-0408">Iron</keyword>
<keyword evidence="3 6" id="KW-0479">Metal-binding</keyword>
<evidence type="ECO:0000256" key="5">
    <source>
        <dbReference type="ARBA" id="ARBA00023004"/>
    </source>
</evidence>
<feature type="signal peptide" evidence="8">
    <location>
        <begin position="1"/>
        <end position="23"/>
    </location>
</feature>
<dbReference type="InterPro" id="IPR010980">
    <property type="entry name" value="Cyt_c/b562"/>
</dbReference>
<evidence type="ECO:0000256" key="8">
    <source>
        <dbReference type="SAM" id="SignalP"/>
    </source>
</evidence>
<keyword evidence="10" id="KW-1185">Reference proteome</keyword>
<dbReference type="GO" id="GO:0042597">
    <property type="term" value="C:periplasmic space"/>
    <property type="evidence" value="ECO:0007669"/>
    <property type="project" value="InterPro"/>
</dbReference>
<dbReference type="STRING" id="152573.SAMN04488051_10158"/>
<feature type="binding site" description="covalent" evidence="7">
    <location>
        <position position="143"/>
    </location>
    <ligand>
        <name>heme c</name>
        <dbReference type="ChEBI" id="CHEBI:61717"/>
    </ligand>
</feature>
<dbReference type="OrthoDB" id="5520910at2"/>
<evidence type="ECO:0000256" key="2">
    <source>
        <dbReference type="ARBA" id="ARBA00022617"/>
    </source>
</evidence>
<gene>
    <name evidence="9" type="ORF">SAMN04488051_10158</name>
</gene>
<keyword evidence="8" id="KW-0732">Signal</keyword>
<dbReference type="RefSeq" id="WP_091337806.1">
    <property type="nucleotide sequence ID" value="NZ_FNRM01000001.1"/>
</dbReference>
<evidence type="ECO:0000313" key="9">
    <source>
        <dbReference type="EMBL" id="SDZ93127.1"/>
    </source>
</evidence>
<evidence type="ECO:0000256" key="6">
    <source>
        <dbReference type="PIRSR" id="PIRSR000027-1"/>
    </source>
</evidence>
<keyword evidence="1" id="KW-0813">Transport</keyword>